<dbReference type="SUPFAM" id="SSF50985">
    <property type="entry name" value="RCC1/BLIP-II"/>
    <property type="match status" value="2"/>
</dbReference>
<keyword evidence="1" id="KW-0677">Repeat</keyword>
<dbReference type="PANTHER" id="PTHR22870:SF395">
    <property type="entry name" value="UVB-RESISTANCE PROTEIN UVR8-RELATED"/>
    <property type="match status" value="1"/>
</dbReference>
<dbReference type="Pfam" id="PF00415">
    <property type="entry name" value="RCC1"/>
    <property type="match status" value="3"/>
</dbReference>
<comment type="caution">
    <text evidence="3">The sequence shown here is derived from an EMBL/GenBank/DDBJ whole genome shotgun (WGS) entry which is preliminary data.</text>
</comment>
<feature type="repeat" description="RCC1" evidence="2">
    <location>
        <begin position="11"/>
        <end position="60"/>
    </location>
</feature>
<dbReference type="InterPro" id="IPR009091">
    <property type="entry name" value="RCC1/BLIP-II"/>
</dbReference>
<dbReference type="EMBL" id="JANAVB010033020">
    <property type="protein sequence ID" value="KAJ6809230.1"/>
    <property type="molecule type" value="Genomic_DNA"/>
</dbReference>
<sequence length="190" mass="20018">MMHTACISEEGILFVFGEVANNKLGFGGAKGISMPSAVQELPFSEDVACGGYHTSVITSGGDLYTWGSNENGCLGLGCTNAVPTPEVVKSSLLKPPISKVSCGWKHSAVIAGKILFFSNIYSSGNVFTWGWGGANGTFFEEGLSSGGQLGHGDDVDYFEPMIINTGSRVKALHVSCGFNHTGGIFEYMEL</sequence>
<gene>
    <name evidence="3" type="ORF">M6B38_161565</name>
</gene>
<accession>A0AAX6EYL4</accession>
<dbReference type="Gene3D" id="2.130.10.30">
    <property type="entry name" value="Regulator of chromosome condensation 1/beta-lactamase-inhibitor protein II"/>
    <property type="match status" value="1"/>
</dbReference>
<dbReference type="InterPro" id="IPR000408">
    <property type="entry name" value="Reg_chr_condens"/>
</dbReference>
<feature type="repeat" description="RCC1" evidence="2">
    <location>
        <begin position="136"/>
        <end position="187"/>
    </location>
</feature>
<keyword evidence="3" id="KW-0675">Receptor</keyword>
<evidence type="ECO:0000256" key="2">
    <source>
        <dbReference type="PROSITE-ProRule" id="PRU00235"/>
    </source>
</evidence>
<reference evidence="3" key="1">
    <citation type="journal article" date="2023" name="GigaByte">
        <title>Genome assembly of the bearded iris, Iris pallida Lam.</title>
        <authorList>
            <person name="Bruccoleri R.E."/>
            <person name="Oakeley E.J."/>
            <person name="Faust A.M.E."/>
            <person name="Altorfer M."/>
            <person name="Dessus-Babus S."/>
            <person name="Burckhardt D."/>
            <person name="Oertli M."/>
            <person name="Naumann U."/>
            <person name="Petersen F."/>
            <person name="Wong J."/>
        </authorList>
    </citation>
    <scope>NUCLEOTIDE SEQUENCE</scope>
    <source>
        <strain evidence="3">GSM-AAB239-AS_SAM_17_03QT</strain>
    </source>
</reference>
<dbReference type="AlphaFoldDB" id="A0AAX6EYL4"/>
<evidence type="ECO:0000313" key="3">
    <source>
        <dbReference type="EMBL" id="KAJ6809230.1"/>
    </source>
</evidence>
<dbReference type="Proteomes" id="UP001140949">
    <property type="component" value="Unassembled WGS sequence"/>
</dbReference>
<dbReference type="InterPro" id="IPR051210">
    <property type="entry name" value="Ub_ligase/GEF_domain"/>
</dbReference>
<name>A0AAX6EYL4_IRIPA</name>
<dbReference type="PANTHER" id="PTHR22870">
    <property type="entry name" value="REGULATOR OF CHROMOSOME CONDENSATION"/>
    <property type="match status" value="1"/>
</dbReference>
<dbReference type="PROSITE" id="PS50012">
    <property type="entry name" value="RCC1_3"/>
    <property type="match status" value="3"/>
</dbReference>
<protein>
    <submittedName>
        <fullName evidence="3">Ultraviolet-B receptor UVR8</fullName>
    </submittedName>
</protein>
<keyword evidence="4" id="KW-1185">Reference proteome</keyword>
<evidence type="ECO:0000256" key="1">
    <source>
        <dbReference type="ARBA" id="ARBA00022737"/>
    </source>
</evidence>
<dbReference type="PRINTS" id="PR00633">
    <property type="entry name" value="RCCNDNSATION"/>
</dbReference>
<organism evidence="3 4">
    <name type="scientific">Iris pallida</name>
    <name type="common">Sweet iris</name>
    <dbReference type="NCBI Taxonomy" id="29817"/>
    <lineage>
        <taxon>Eukaryota</taxon>
        <taxon>Viridiplantae</taxon>
        <taxon>Streptophyta</taxon>
        <taxon>Embryophyta</taxon>
        <taxon>Tracheophyta</taxon>
        <taxon>Spermatophyta</taxon>
        <taxon>Magnoliopsida</taxon>
        <taxon>Liliopsida</taxon>
        <taxon>Asparagales</taxon>
        <taxon>Iridaceae</taxon>
        <taxon>Iridoideae</taxon>
        <taxon>Irideae</taxon>
        <taxon>Iris</taxon>
    </lineage>
</organism>
<proteinExistence type="predicted"/>
<evidence type="ECO:0000313" key="4">
    <source>
        <dbReference type="Proteomes" id="UP001140949"/>
    </source>
</evidence>
<feature type="repeat" description="RCC1" evidence="2">
    <location>
        <begin position="61"/>
        <end position="113"/>
    </location>
</feature>
<reference evidence="3" key="2">
    <citation type="submission" date="2023-04" db="EMBL/GenBank/DDBJ databases">
        <authorList>
            <person name="Bruccoleri R.E."/>
            <person name="Oakeley E.J."/>
            <person name="Faust A.-M."/>
            <person name="Dessus-Babus S."/>
            <person name="Altorfer M."/>
            <person name="Burckhardt D."/>
            <person name="Oertli M."/>
            <person name="Naumann U."/>
            <person name="Petersen F."/>
            <person name="Wong J."/>
        </authorList>
    </citation>
    <scope>NUCLEOTIDE SEQUENCE</scope>
    <source>
        <strain evidence="3">GSM-AAB239-AS_SAM_17_03QT</strain>
        <tissue evidence="3">Leaf</tissue>
    </source>
</reference>